<keyword evidence="3" id="KW-1185">Reference proteome</keyword>
<evidence type="ECO:0000313" key="3">
    <source>
        <dbReference type="Proteomes" id="UP001162131"/>
    </source>
</evidence>
<name>A0AAU9JAP0_9CILI</name>
<evidence type="ECO:0000313" key="2">
    <source>
        <dbReference type="EMBL" id="CAG9322790.1"/>
    </source>
</evidence>
<dbReference type="EMBL" id="CAJZBQ010000032">
    <property type="protein sequence ID" value="CAG9322790.1"/>
    <property type="molecule type" value="Genomic_DNA"/>
</dbReference>
<sequence>MQSVPDPIIVEILSYLPISEIIRAESICKKIKSCVEKHSYVLYSRVLSRFSQESISYSHWKNVIKQMNSPSKELQFLPYYTNGGTYYGSNTYYIHNLVLEGYYCYCTVYPTNILVKYALLGTDYDTDRIRARQYISSGVNEGNDRIYFEKEILRESQEFTSQASIYAVIKQIYARAPQGGYTCPIFHFMCFSSIEEDADLGIIDRFNGVSTIDKAKEISDQLGLEYEEVSANSIRQLVFNNCNLPMQPLCWAEMSEDYNQSALNLPLKSKKLARYFYGLLIDGRRTNNYDNNIDISLLLPKGSIIHF</sequence>
<accession>A0AAU9JAP0</accession>
<dbReference type="SUPFAM" id="SSF81383">
    <property type="entry name" value="F-box domain"/>
    <property type="match status" value="1"/>
</dbReference>
<comment type="caution">
    <text evidence="2">The sequence shown here is derived from an EMBL/GenBank/DDBJ whole genome shotgun (WGS) entry which is preliminary data.</text>
</comment>
<dbReference type="Proteomes" id="UP001162131">
    <property type="component" value="Unassembled WGS sequence"/>
</dbReference>
<dbReference type="Pfam" id="PF00646">
    <property type="entry name" value="F-box"/>
    <property type="match status" value="1"/>
</dbReference>
<organism evidence="2 3">
    <name type="scientific">Blepharisma stoltei</name>
    <dbReference type="NCBI Taxonomy" id="1481888"/>
    <lineage>
        <taxon>Eukaryota</taxon>
        <taxon>Sar</taxon>
        <taxon>Alveolata</taxon>
        <taxon>Ciliophora</taxon>
        <taxon>Postciliodesmatophora</taxon>
        <taxon>Heterotrichea</taxon>
        <taxon>Heterotrichida</taxon>
        <taxon>Blepharismidae</taxon>
        <taxon>Blepharisma</taxon>
    </lineage>
</organism>
<dbReference type="InterPro" id="IPR036047">
    <property type="entry name" value="F-box-like_dom_sf"/>
</dbReference>
<dbReference type="AlphaFoldDB" id="A0AAU9JAP0"/>
<feature type="domain" description="F-box" evidence="1">
    <location>
        <begin position="1"/>
        <end position="46"/>
    </location>
</feature>
<dbReference type="InterPro" id="IPR001810">
    <property type="entry name" value="F-box_dom"/>
</dbReference>
<protein>
    <recommendedName>
        <fullName evidence="1">F-box domain-containing protein</fullName>
    </recommendedName>
</protein>
<dbReference type="Gene3D" id="1.20.1280.50">
    <property type="match status" value="1"/>
</dbReference>
<proteinExistence type="predicted"/>
<evidence type="ECO:0000259" key="1">
    <source>
        <dbReference type="PROSITE" id="PS50181"/>
    </source>
</evidence>
<reference evidence="2" key="1">
    <citation type="submission" date="2021-09" db="EMBL/GenBank/DDBJ databases">
        <authorList>
            <consortium name="AG Swart"/>
            <person name="Singh M."/>
            <person name="Singh A."/>
            <person name="Seah K."/>
            <person name="Emmerich C."/>
        </authorList>
    </citation>
    <scope>NUCLEOTIDE SEQUENCE</scope>
    <source>
        <strain evidence="2">ATCC30299</strain>
    </source>
</reference>
<gene>
    <name evidence="2" type="ORF">BSTOLATCC_MIC31906</name>
</gene>
<dbReference type="PROSITE" id="PS50181">
    <property type="entry name" value="FBOX"/>
    <property type="match status" value="1"/>
</dbReference>